<name>A0A8D8C2A5_CULPI</name>
<protein>
    <submittedName>
        <fullName evidence="1">(northern house mosquito) hypothetical protein</fullName>
    </submittedName>
</protein>
<reference evidence="1" key="1">
    <citation type="submission" date="2021-05" db="EMBL/GenBank/DDBJ databases">
        <authorList>
            <person name="Alioto T."/>
            <person name="Alioto T."/>
            <person name="Gomez Garrido J."/>
        </authorList>
    </citation>
    <scope>NUCLEOTIDE SEQUENCE</scope>
</reference>
<organism evidence="1">
    <name type="scientific">Culex pipiens</name>
    <name type="common">House mosquito</name>
    <dbReference type="NCBI Taxonomy" id="7175"/>
    <lineage>
        <taxon>Eukaryota</taxon>
        <taxon>Metazoa</taxon>
        <taxon>Ecdysozoa</taxon>
        <taxon>Arthropoda</taxon>
        <taxon>Hexapoda</taxon>
        <taxon>Insecta</taxon>
        <taxon>Pterygota</taxon>
        <taxon>Neoptera</taxon>
        <taxon>Endopterygota</taxon>
        <taxon>Diptera</taxon>
        <taxon>Nematocera</taxon>
        <taxon>Culicoidea</taxon>
        <taxon>Culicidae</taxon>
        <taxon>Culicinae</taxon>
        <taxon>Culicini</taxon>
        <taxon>Culex</taxon>
        <taxon>Culex</taxon>
    </lineage>
</organism>
<sequence>MSDVRFEPSVAVTNGRRCRAAAYLPSSLAFTLNSLLPHFPAVALALSDLNTLGLAIRRRRRGWTDYKLAVDVYACVRTLILLFSNKNHTTNALLLMLSSRPVYTLSSDGKNRFHNGKSPGSALF</sequence>
<proteinExistence type="predicted"/>
<dbReference type="AlphaFoldDB" id="A0A8D8C2A5"/>
<evidence type="ECO:0000313" key="1">
    <source>
        <dbReference type="EMBL" id="CAG6485791.1"/>
    </source>
</evidence>
<accession>A0A8D8C2A5</accession>
<dbReference type="EMBL" id="HBUE01101912">
    <property type="protein sequence ID" value="CAG6485791.1"/>
    <property type="molecule type" value="Transcribed_RNA"/>
</dbReference>